<reference evidence="1 2" key="1">
    <citation type="submission" date="2018-12" db="EMBL/GenBank/DDBJ databases">
        <authorList>
            <consortium name="Pathogen Informatics"/>
        </authorList>
    </citation>
    <scope>NUCLEOTIDE SEQUENCE [LARGE SCALE GENOMIC DNA]</scope>
    <source>
        <strain evidence="1 2">NCTC6754</strain>
    </source>
</reference>
<evidence type="ECO:0000313" key="1">
    <source>
        <dbReference type="EMBL" id="VEB52913.1"/>
    </source>
</evidence>
<dbReference type="EC" id="2.4.1.25" evidence="1"/>
<organism evidence="1 2">
    <name type="scientific">Salmonella enterica I</name>
    <dbReference type="NCBI Taxonomy" id="59201"/>
    <lineage>
        <taxon>Bacteria</taxon>
        <taxon>Pseudomonadati</taxon>
        <taxon>Pseudomonadota</taxon>
        <taxon>Gammaproteobacteria</taxon>
        <taxon>Enterobacterales</taxon>
        <taxon>Enterobacteriaceae</taxon>
        <taxon>Salmonella</taxon>
    </lineage>
</organism>
<keyword evidence="1" id="KW-0808">Transferase</keyword>
<protein>
    <submittedName>
        <fullName evidence="1">4-alpha-glucanotransferase</fullName>
        <ecNumber evidence="1">2.4.1.25</ecNumber>
    </submittedName>
</protein>
<sequence length="65" mass="7867">MRNGVDYAYRYRAEKSRRCGWRWTRFAARDDAQMAEFRHFIAREGESLYWQAAFDALHAYQVKEG</sequence>
<accession>A0A3S5DMC8</accession>
<keyword evidence="1" id="KW-0328">Glycosyltransferase</keyword>
<evidence type="ECO:0000313" key="2">
    <source>
        <dbReference type="Proteomes" id="UP000269208"/>
    </source>
</evidence>
<name>A0A3S5DMC8_SALET</name>
<dbReference type="Proteomes" id="UP000269208">
    <property type="component" value="Chromosome"/>
</dbReference>
<dbReference type="GO" id="GO:0004134">
    <property type="term" value="F:4-alpha-glucanotransferase activity"/>
    <property type="evidence" value="ECO:0007669"/>
    <property type="project" value="UniProtKB-EC"/>
</dbReference>
<dbReference type="AlphaFoldDB" id="A0A3S5DMC8"/>
<gene>
    <name evidence="1" type="primary">malQ_3</name>
    <name evidence="1" type="ORF">NCTC6754_02468</name>
</gene>
<proteinExistence type="predicted"/>
<dbReference type="EMBL" id="LR134190">
    <property type="protein sequence ID" value="VEB52913.1"/>
    <property type="molecule type" value="Genomic_DNA"/>
</dbReference>